<sequence length="737" mass="83060">MASLDHRLNPLFSIKQCMSCGALYTRNCGCSKGGLEDKILVPVPDSSQQPPQNCATCGDPVDGLYCRPCAFVRKCLNEGWYTIHDENEILNTFESSNDNTNIVSAPQEPFVFNQDPGVNSSQSLPQINQNCCYECGDSLDGIFCQQCTCKSCGGGAHIGYNCPPKAPIISNPEPCNQTIDELPQTLPSFDPTCYSEKENSLPYVSKPNFVDNSPNVFNLPPMYSCESCGNDARYGHYCTPKVPFIYPEPCYNQDFNFPQDFHDFQQQYPCCEDCGGSHETFQCQPMNYDPNQCYDSNYSGFDQFQPPQYTVNHPIFNTQDEFLNSQNKLMEQMTSICDMVGQYLQKKEEDKRIAEEQAAKDRYWKIPICYNDDDDDYSFATQEYLKKFSSAITPDLPKSDSLIMEDEHLNTIPETESDELIKSSVEDLVHTPSESEGISEDTCDVPVCEDPSTFDALSNHSEILSDSNNDGTSSDDDSYENIEYIEASPLNLEIVSLEEVNEDQEEKEFDLEDIFQIQDVILREKLLNISRLVTNIESLKDNPTPDCVLKSPSLFHIPIVDSDSFFEESDTSFSYSDNSLPEFETFSDHTEKTRSGSTTTHANNSLPEYDSFLFEIEPDQGRLISIVISDNSNDPLLEFPEFESFHFDPSFPRPPPEPPDVETSLIVETDAPVINNVDELNKDECFDPGGVEINVEVDISFTFVIRTFLPFLTYPEVSPLLSSTKNEDTIFDPGIST</sequence>
<dbReference type="Proteomes" id="UP001151760">
    <property type="component" value="Unassembled WGS sequence"/>
</dbReference>
<gene>
    <name evidence="1" type="ORF">Tco_0727441</name>
</gene>
<keyword evidence="2" id="KW-1185">Reference proteome</keyword>
<reference evidence="1" key="2">
    <citation type="submission" date="2022-01" db="EMBL/GenBank/DDBJ databases">
        <authorList>
            <person name="Yamashiro T."/>
            <person name="Shiraishi A."/>
            <person name="Satake H."/>
            <person name="Nakayama K."/>
        </authorList>
    </citation>
    <scope>NUCLEOTIDE SEQUENCE</scope>
</reference>
<name>A0ABQ4YKN3_9ASTR</name>
<evidence type="ECO:0000313" key="2">
    <source>
        <dbReference type="Proteomes" id="UP001151760"/>
    </source>
</evidence>
<reference evidence="1" key="1">
    <citation type="journal article" date="2022" name="Int. J. Mol. Sci.">
        <title>Draft Genome of Tanacetum Coccineum: Genomic Comparison of Closely Related Tanacetum-Family Plants.</title>
        <authorList>
            <person name="Yamashiro T."/>
            <person name="Shiraishi A."/>
            <person name="Nakayama K."/>
            <person name="Satake H."/>
        </authorList>
    </citation>
    <scope>NUCLEOTIDE SEQUENCE</scope>
</reference>
<protein>
    <submittedName>
        <fullName evidence="1">Uncharacterized protein</fullName>
    </submittedName>
</protein>
<organism evidence="1 2">
    <name type="scientific">Tanacetum coccineum</name>
    <dbReference type="NCBI Taxonomy" id="301880"/>
    <lineage>
        <taxon>Eukaryota</taxon>
        <taxon>Viridiplantae</taxon>
        <taxon>Streptophyta</taxon>
        <taxon>Embryophyta</taxon>
        <taxon>Tracheophyta</taxon>
        <taxon>Spermatophyta</taxon>
        <taxon>Magnoliopsida</taxon>
        <taxon>eudicotyledons</taxon>
        <taxon>Gunneridae</taxon>
        <taxon>Pentapetalae</taxon>
        <taxon>asterids</taxon>
        <taxon>campanulids</taxon>
        <taxon>Asterales</taxon>
        <taxon>Asteraceae</taxon>
        <taxon>Asteroideae</taxon>
        <taxon>Anthemideae</taxon>
        <taxon>Anthemidinae</taxon>
        <taxon>Tanacetum</taxon>
    </lineage>
</organism>
<proteinExistence type="predicted"/>
<comment type="caution">
    <text evidence="1">The sequence shown here is derived from an EMBL/GenBank/DDBJ whole genome shotgun (WGS) entry which is preliminary data.</text>
</comment>
<dbReference type="EMBL" id="BQNB010010456">
    <property type="protein sequence ID" value="GJS77560.1"/>
    <property type="molecule type" value="Genomic_DNA"/>
</dbReference>
<accession>A0ABQ4YKN3</accession>
<evidence type="ECO:0000313" key="1">
    <source>
        <dbReference type="EMBL" id="GJS77560.1"/>
    </source>
</evidence>